<evidence type="ECO:0000256" key="1">
    <source>
        <dbReference type="SAM" id="Phobius"/>
    </source>
</evidence>
<dbReference type="InterPro" id="IPR045340">
    <property type="entry name" value="DUF6533"/>
</dbReference>
<feature type="transmembrane region" description="Helical" evidence="1">
    <location>
        <begin position="140"/>
        <end position="161"/>
    </location>
</feature>
<protein>
    <recommendedName>
        <fullName evidence="2">DUF6533 domain-containing protein</fullName>
    </recommendedName>
</protein>
<evidence type="ECO:0000259" key="2">
    <source>
        <dbReference type="Pfam" id="PF20151"/>
    </source>
</evidence>
<gene>
    <name evidence="3" type="ORF">SERLA73DRAFT_158697</name>
</gene>
<accession>F8PN62</accession>
<dbReference type="AlphaFoldDB" id="F8PN62"/>
<dbReference type="HOGENOM" id="CLU_1099056_0_0_1"/>
<feature type="transmembrane region" description="Helical" evidence="1">
    <location>
        <begin position="15"/>
        <end position="32"/>
    </location>
</feature>
<keyword evidence="4" id="KW-1185">Reference proteome</keyword>
<proteinExistence type="predicted"/>
<evidence type="ECO:0000313" key="4">
    <source>
        <dbReference type="Proteomes" id="UP000008063"/>
    </source>
</evidence>
<keyword evidence="1" id="KW-1133">Transmembrane helix</keyword>
<dbReference type="EMBL" id="GL945476">
    <property type="protein sequence ID" value="EGO03044.1"/>
    <property type="molecule type" value="Genomic_DNA"/>
</dbReference>
<sequence length="281" mass="31606">MSFDDIPAFVSRLQTSKYVIAASLVILIINYIDTFSEEYELIWKSKWGAAKVLFLFSRYIAFAEMILTMCLYNDAEMQYDVVTALGACAISMAQCKHQSDNIIIVAIVSSMGDYIKTIRYGKPPVPGIIACLPVQENNDIMGIDFILVYLHETVIAGLTTYRGLKHFRHVRSPLWITLFREGIIYYFLISISTIVAVILLFRLPVDLATCLNPLQSILHSVLSCRVILHLRAANKVRDNPTVMPMESLQFAPVRQSQTVHFSETGIASTRSLVELELASMA</sequence>
<keyword evidence="1" id="KW-0812">Transmembrane</keyword>
<dbReference type="InParanoid" id="F8PN62"/>
<name>F8PN62_SERL3</name>
<reference evidence="4" key="1">
    <citation type="journal article" date="2011" name="Science">
        <title>The plant cell wall-decomposing machinery underlies the functional diversity of forest fungi.</title>
        <authorList>
            <person name="Eastwood D.C."/>
            <person name="Floudas D."/>
            <person name="Binder M."/>
            <person name="Majcherczyk A."/>
            <person name="Schneider P."/>
            <person name="Aerts A."/>
            <person name="Asiegbu F.O."/>
            <person name="Baker S.E."/>
            <person name="Barry K."/>
            <person name="Bendiksby M."/>
            <person name="Blumentritt M."/>
            <person name="Coutinho P.M."/>
            <person name="Cullen D."/>
            <person name="de Vries R.P."/>
            <person name="Gathman A."/>
            <person name="Goodell B."/>
            <person name="Henrissat B."/>
            <person name="Ihrmark K."/>
            <person name="Kauserud H."/>
            <person name="Kohler A."/>
            <person name="LaButti K."/>
            <person name="Lapidus A."/>
            <person name="Lavin J.L."/>
            <person name="Lee Y.-H."/>
            <person name="Lindquist E."/>
            <person name="Lilly W."/>
            <person name="Lucas S."/>
            <person name="Morin E."/>
            <person name="Murat C."/>
            <person name="Oguiza J.A."/>
            <person name="Park J."/>
            <person name="Pisabarro A.G."/>
            <person name="Riley R."/>
            <person name="Rosling A."/>
            <person name="Salamov A."/>
            <person name="Schmidt O."/>
            <person name="Schmutz J."/>
            <person name="Skrede I."/>
            <person name="Stenlid J."/>
            <person name="Wiebenga A."/>
            <person name="Xie X."/>
            <person name="Kuees U."/>
            <person name="Hibbett D.S."/>
            <person name="Hoffmeister D."/>
            <person name="Hoegberg N."/>
            <person name="Martin F."/>
            <person name="Grigoriev I.V."/>
            <person name="Watkinson S.C."/>
        </authorList>
    </citation>
    <scope>NUCLEOTIDE SEQUENCE [LARGE SCALE GENOMIC DNA]</scope>
    <source>
        <strain evidence="4">strain S7.3</strain>
    </source>
</reference>
<organism evidence="4">
    <name type="scientific">Serpula lacrymans var. lacrymans (strain S7.3)</name>
    <name type="common">Dry rot fungus</name>
    <dbReference type="NCBI Taxonomy" id="936435"/>
    <lineage>
        <taxon>Eukaryota</taxon>
        <taxon>Fungi</taxon>
        <taxon>Dikarya</taxon>
        <taxon>Basidiomycota</taxon>
        <taxon>Agaricomycotina</taxon>
        <taxon>Agaricomycetes</taxon>
        <taxon>Agaricomycetidae</taxon>
        <taxon>Boletales</taxon>
        <taxon>Coniophorineae</taxon>
        <taxon>Serpulaceae</taxon>
        <taxon>Serpula</taxon>
    </lineage>
</organism>
<feature type="domain" description="DUF6533" evidence="2">
    <location>
        <begin position="18"/>
        <end position="62"/>
    </location>
</feature>
<dbReference type="Proteomes" id="UP000008063">
    <property type="component" value="Unassembled WGS sequence"/>
</dbReference>
<dbReference type="Pfam" id="PF20151">
    <property type="entry name" value="DUF6533"/>
    <property type="match status" value="1"/>
</dbReference>
<dbReference type="OrthoDB" id="2668325at2759"/>
<keyword evidence="1" id="KW-0472">Membrane</keyword>
<dbReference type="OMA" id="VAYHICP"/>
<feature type="transmembrane region" description="Helical" evidence="1">
    <location>
        <begin position="52"/>
        <end position="72"/>
    </location>
</feature>
<evidence type="ECO:0000313" key="3">
    <source>
        <dbReference type="EMBL" id="EGO03044.1"/>
    </source>
</evidence>
<feature type="transmembrane region" description="Helical" evidence="1">
    <location>
        <begin position="182"/>
        <end position="203"/>
    </location>
</feature>